<dbReference type="GO" id="GO:0005829">
    <property type="term" value="C:cytosol"/>
    <property type="evidence" value="ECO:0007669"/>
    <property type="project" value="TreeGrafter"/>
</dbReference>
<sequence length="92" mass="10725">MARTVHCVYLGREAEGMDRPPLPGELGQRIYNNVSKEAWQQWLQHQTMLVNEMRLNLMDPKAQQYLQAQMEHFFFGEGAEMPEGYVPPDEKS</sequence>
<accession>A0A0N8PN60</accession>
<dbReference type="OrthoDB" id="9804318at2"/>
<evidence type="ECO:0000256" key="2">
    <source>
        <dbReference type="ARBA" id="ARBA00053793"/>
    </source>
</evidence>
<dbReference type="Pfam" id="PF04362">
    <property type="entry name" value="Iron_traffic"/>
    <property type="match status" value="1"/>
</dbReference>
<dbReference type="Proteomes" id="UP000183104">
    <property type="component" value="Unassembled WGS sequence"/>
</dbReference>
<dbReference type="HAMAP" id="MF_00686">
    <property type="entry name" value="Fe_traffic_YggX"/>
    <property type="match status" value="1"/>
</dbReference>
<dbReference type="InterPro" id="IPR036766">
    <property type="entry name" value="Fe_traffick_prot_YggX_sf"/>
</dbReference>
<comment type="function">
    <text evidence="2">Could be a mediator in iron transactions between iron acquisition and iron-requiring processes, such as synthesis and/or repair of Fe-S clusters in biosynthetic enzymes. Necessary to maintain high levels of aconitase under oxidative stress.</text>
</comment>
<reference evidence="7" key="1">
    <citation type="submission" date="2016-10" db="EMBL/GenBank/DDBJ databases">
        <authorList>
            <person name="Varghese N."/>
        </authorList>
    </citation>
    <scope>NUCLEOTIDE SEQUENCE [LARGE SCALE GENOMIC DNA]</scope>
    <source>
        <strain evidence="7">HL 19</strain>
    </source>
</reference>
<dbReference type="PANTHER" id="PTHR36965">
    <property type="entry name" value="FE(2+)-TRAFFICKING PROTEIN-RELATED"/>
    <property type="match status" value="1"/>
</dbReference>
<evidence type="ECO:0000256" key="1">
    <source>
        <dbReference type="ARBA" id="ARBA00023004"/>
    </source>
</evidence>
<evidence type="ECO:0000256" key="5">
    <source>
        <dbReference type="HAMAP-Rule" id="MF_00686"/>
    </source>
</evidence>
<dbReference type="AlphaFoldDB" id="A0A0N8PN60"/>
<dbReference type="GO" id="GO:0005506">
    <property type="term" value="F:iron ion binding"/>
    <property type="evidence" value="ECO:0007669"/>
    <property type="project" value="UniProtKB-UniRule"/>
</dbReference>
<dbReference type="FunFam" id="1.10.3880.10:FF:000001">
    <property type="entry name" value="Probable Fe(2+)-trafficking protein"/>
    <property type="match status" value="1"/>
</dbReference>
<dbReference type="EMBL" id="FMUN01000006">
    <property type="protein sequence ID" value="SCY49257.1"/>
    <property type="molecule type" value="Genomic_DNA"/>
</dbReference>
<keyword evidence="7" id="KW-1185">Reference proteome</keyword>
<evidence type="ECO:0000256" key="3">
    <source>
        <dbReference type="ARBA" id="ARBA00061679"/>
    </source>
</evidence>
<dbReference type="Gene3D" id="1.10.3880.10">
    <property type="entry name" value="Fe(II) trafficking protein YggX"/>
    <property type="match status" value="1"/>
</dbReference>
<dbReference type="STRING" id="381306.AN478_05465"/>
<comment type="similarity">
    <text evidence="3 5">Belongs to the Fe(2+)-trafficking protein family.</text>
</comment>
<evidence type="ECO:0000313" key="6">
    <source>
        <dbReference type="EMBL" id="SCY49257.1"/>
    </source>
</evidence>
<evidence type="ECO:0000313" key="7">
    <source>
        <dbReference type="Proteomes" id="UP000183104"/>
    </source>
</evidence>
<name>A0A0N8PN60_9GAMM</name>
<evidence type="ECO:0000256" key="4">
    <source>
        <dbReference type="ARBA" id="ARBA00070403"/>
    </source>
</evidence>
<keyword evidence="1 5" id="KW-0408">Iron</keyword>
<dbReference type="PATRIC" id="fig|381306.5.peg.2288"/>
<dbReference type="GO" id="GO:0034599">
    <property type="term" value="P:cellular response to oxidative stress"/>
    <property type="evidence" value="ECO:0007669"/>
    <property type="project" value="TreeGrafter"/>
</dbReference>
<gene>
    <name evidence="6" type="ORF">SAMN05661077_2287</name>
</gene>
<dbReference type="PANTHER" id="PTHR36965:SF1">
    <property type="entry name" value="FE(2+)-TRAFFICKING PROTEIN-RELATED"/>
    <property type="match status" value="1"/>
</dbReference>
<dbReference type="RefSeq" id="WP_054965612.1">
    <property type="nucleotide sequence ID" value="NZ_FMUN01000006.1"/>
</dbReference>
<organism evidence="6 7">
    <name type="scientific">Thiohalorhabdus denitrificans</name>
    <dbReference type="NCBI Taxonomy" id="381306"/>
    <lineage>
        <taxon>Bacteria</taxon>
        <taxon>Pseudomonadati</taxon>
        <taxon>Pseudomonadota</taxon>
        <taxon>Gammaproteobacteria</taxon>
        <taxon>Thiohalorhabdales</taxon>
        <taxon>Thiohalorhabdaceae</taxon>
        <taxon>Thiohalorhabdus</taxon>
    </lineage>
</organism>
<dbReference type="InterPro" id="IPR007457">
    <property type="entry name" value="Fe_traffick_prot_YggX"/>
</dbReference>
<dbReference type="SUPFAM" id="SSF111148">
    <property type="entry name" value="YggX-like"/>
    <property type="match status" value="1"/>
</dbReference>
<dbReference type="PIRSF" id="PIRSF029827">
    <property type="entry name" value="Fe_traffic_YggX"/>
    <property type="match status" value="1"/>
</dbReference>
<proteinExistence type="inferred from homology"/>
<protein>
    <recommendedName>
        <fullName evidence="4 5">Probable Fe(2+)-trafficking protein</fullName>
    </recommendedName>
</protein>
<dbReference type="NCBIfam" id="NF003817">
    <property type="entry name" value="PRK05408.1"/>
    <property type="match status" value="1"/>
</dbReference>